<dbReference type="SUPFAM" id="SSF53067">
    <property type="entry name" value="Actin-like ATPase domain"/>
    <property type="match status" value="1"/>
</dbReference>
<dbReference type="InterPro" id="IPR018485">
    <property type="entry name" value="FGGY_C"/>
</dbReference>
<dbReference type="AlphaFoldDB" id="A0A6L9QF96"/>
<accession>A0A6L9QF96</accession>
<dbReference type="InterPro" id="IPR043129">
    <property type="entry name" value="ATPase_NBD"/>
</dbReference>
<dbReference type="RefSeq" id="WP_275406811.1">
    <property type="nucleotide sequence ID" value="NZ_JAAGLI010000408.1"/>
</dbReference>
<protein>
    <submittedName>
        <fullName evidence="2">Carbohydrate kinase</fullName>
    </submittedName>
</protein>
<dbReference type="GO" id="GO:0016301">
    <property type="term" value="F:kinase activity"/>
    <property type="evidence" value="ECO:0007669"/>
    <property type="project" value="UniProtKB-KW"/>
</dbReference>
<evidence type="ECO:0000313" key="2">
    <source>
        <dbReference type="EMBL" id="NEA24140.1"/>
    </source>
</evidence>
<sequence length="126" mass="13514">VALVERLALAYVRGLGAAVDGPVTFTGGAVRSDYWTRLRADVLGRPARIPEHADAALGMAVLAAYGTTPGRTPADVAESMVRIRTVVEPRPGMAERFAAPFRRLVDELENRGWLPSEAAAHAREHG</sequence>
<feature type="non-terminal residue" evidence="2">
    <location>
        <position position="1"/>
    </location>
</feature>
<dbReference type="Gene3D" id="3.30.420.40">
    <property type="match status" value="1"/>
</dbReference>
<comment type="caution">
    <text evidence="2">The sequence shown here is derived from an EMBL/GenBank/DDBJ whole genome shotgun (WGS) entry which is preliminary data.</text>
</comment>
<dbReference type="Pfam" id="PF02782">
    <property type="entry name" value="FGGY_C"/>
    <property type="match status" value="1"/>
</dbReference>
<dbReference type="GO" id="GO:0005975">
    <property type="term" value="P:carbohydrate metabolic process"/>
    <property type="evidence" value="ECO:0007669"/>
    <property type="project" value="InterPro"/>
</dbReference>
<keyword evidence="2" id="KW-0808">Transferase</keyword>
<evidence type="ECO:0000313" key="3">
    <source>
        <dbReference type="Proteomes" id="UP000475532"/>
    </source>
</evidence>
<dbReference type="Proteomes" id="UP000475532">
    <property type="component" value="Unassembled WGS sequence"/>
</dbReference>
<keyword evidence="2" id="KW-0418">Kinase</keyword>
<reference evidence="2 3" key="1">
    <citation type="submission" date="2020-01" db="EMBL/GenBank/DDBJ databases">
        <title>Insect and environment-associated Actinomycetes.</title>
        <authorList>
            <person name="Currrie C."/>
            <person name="Chevrette M."/>
            <person name="Carlson C."/>
            <person name="Stubbendieck R."/>
            <person name="Wendt-Pienkowski E."/>
        </authorList>
    </citation>
    <scope>NUCLEOTIDE SEQUENCE [LARGE SCALE GENOMIC DNA]</scope>
    <source>
        <strain evidence="2 3">SID10258</strain>
    </source>
</reference>
<dbReference type="EMBL" id="JAAGLI010000408">
    <property type="protein sequence ID" value="NEA24140.1"/>
    <property type="molecule type" value="Genomic_DNA"/>
</dbReference>
<proteinExistence type="predicted"/>
<evidence type="ECO:0000259" key="1">
    <source>
        <dbReference type="Pfam" id="PF02782"/>
    </source>
</evidence>
<organism evidence="2 3">
    <name type="scientific">Actinomadura bangladeshensis</name>
    <dbReference type="NCBI Taxonomy" id="453573"/>
    <lineage>
        <taxon>Bacteria</taxon>
        <taxon>Bacillati</taxon>
        <taxon>Actinomycetota</taxon>
        <taxon>Actinomycetes</taxon>
        <taxon>Streptosporangiales</taxon>
        <taxon>Thermomonosporaceae</taxon>
        <taxon>Actinomadura</taxon>
    </lineage>
</organism>
<gene>
    <name evidence="2" type="ORF">G3I70_16820</name>
</gene>
<feature type="domain" description="Carbohydrate kinase FGGY C-terminal" evidence="1">
    <location>
        <begin position="22"/>
        <end position="66"/>
    </location>
</feature>
<name>A0A6L9QF96_9ACTN</name>